<dbReference type="Proteomes" id="UP000823775">
    <property type="component" value="Unassembled WGS sequence"/>
</dbReference>
<comment type="caution">
    <text evidence="1">The sequence shown here is derived from an EMBL/GenBank/DDBJ whole genome shotgun (WGS) entry which is preliminary data.</text>
</comment>
<dbReference type="EMBL" id="JACEIK010005415">
    <property type="protein sequence ID" value="MCE0481445.1"/>
    <property type="molecule type" value="Genomic_DNA"/>
</dbReference>
<proteinExistence type="predicted"/>
<evidence type="ECO:0000313" key="2">
    <source>
        <dbReference type="Proteomes" id="UP000823775"/>
    </source>
</evidence>
<gene>
    <name evidence="1" type="ORF">HAX54_039215</name>
</gene>
<keyword evidence="2" id="KW-1185">Reference proteome</keyword>
<feature type="non-terminal residue" evidence="1">
    <location>
        <position position="54"/>
    </location>
</feature>
<sequence>MMTLEVTIHWKLDKSLLELSPMDIAYLGHWTLENESLDESLRHLMTRGVTHPKW</sequence>
<accession>A0ABS8VNZ3</accession>
<organism evidence="1 2">
    <name type="scientific">Datura stramonium</name>
    <name type="common">Jimsonweed</name>
    <name type="synonym">Common thornapple</name>
    <dbReference type="NCBI Taxonomy" id="4076"/>
    <lineage>
        <taxon>Eukaryota</taxon>
        <taxon>Viridiplantae</taxon>
        <taxon>Streptophyta</taxon>
        <taxon>Embryophyta</taxon>
        <taxon>Tracheophyta</taxon>
        <taxon>Spermatophyta</taxon>
        <taxon>Magnoliopsida</taxon>
        <taxon>eudicotyledons</taxon>
        <taxon>Gunneridae</taxon>
        <taxon>Pentapetalae</taxon>
        <taxon>asterids</taxon>
        <taxon>lamiids</taxon>
        <taxon>Solanales</taxon>
        <taxon>Solanaceae</taxon>
        <taxon>Solanoideae</taxon>
        <taxon>Datureae</taxon>
        <taxon>Datura</taxon>
    </lineage>
</organism>
<reference evidence="1 2" key="1">
    <citation type="journal article" date="2021" name="BMC Genomics">
        <title>Datura genome reveals duplications of psychoactive alkaloid biosynthetic genes and high mutation rate following tissue culture.</title>
        <authorList>
            <person name="Rajewski A."/>
            <person name="Carter-House D."/>
            <person name="Stajich J."/>
            <person name="Litt A."/>
        </authorList>
    </citation>
    <scope>NUCLEOTIDE SEQUENCE [LARGE SCALE GENOMIC DNA]</scope>
    <source>
        <strain evidence="1">AR-01</strain>
    </source>
</reference>
<evidence type="ECO:0000313" key="1">
    <source>
        <dbReference type="EMBL" id="MCE0481445.1"/>
    </source>
</evidence>
<name>A0ABS8VNZ3_DATST</name>
<protein>
    <submittedName>
        <fullName evidence="1">Uncharacterized protein</fullName>
    </submittedName>
</protein>